<dbReference type="GO" id="GO:0015920">
    <property type="term" value="P:lipopolysaccharide transport"/>
    <property type="evidence" value="ECO:0007669"/>
    <property type="project" value="TreeGrafter"/>
</dbReference>
<evidence type="ECO:0000256" key="5">
    <source>
        <dbReference type="ARBA" id="ARBA00023136"/>
    </source>
</evidence>
<comment type="subcellular location">
    <subcellularLocation>
        <location evidence="1">Cell membrane</location>
        <topology evidence="1">Multi-pass membrane protein</topology>
    </subcellularLocation>
</comment>
<evidence type="ECO:0000313" key="8">
    <source>
        <dbReference type="Proteomes" id="UP000010808"/>
    </source>
</evidence>
<keyword evidence="3 6" id="KW-0812">Transmembrane</keyword>
<feature type="transmembrane region" description="Helical" evidence="6">
    <location>
        <begin position="283"/>
        <end position="302"/>
    </location>
</feature>
<dbReference type="Proteomes" id="UP000010808">
    <property type="component" value="Chromosome"/>
</dbReference>
<protein>
    <submittedName>
        <fullName evidence="7">Permease YjgP/YjgQ family protein</fullName>
    </submittedName>
</protein>
<dbReference type="eggNOG" id="COG0795">
    <property type="taxonomic scope" value="Bacteria"/>
</dbReference>
<feature type="transmembrane region" description="Helical" evidence="6">
    <location>
        <begin position="93"/>
        <end position="115"/>
    </location>
</feature>
<name>L0RCY0_9BACT</name>
<dbReference type="Pfam" id="PF03739">
    <property type="entry name" value="LptF_LptG"/>
    <property type="match status" value="1"/>
</dbReference>
<evidence type="ECO:0000256" key="6">
    <source>
        <dbReference type="SAM" id="Phobius"/>
    </source>
</evidence>
<keyword evidence="2" id="KW-1003">Cell membrane</keyword>
<evidence type="ECO:0000256" key="4">
    <source>
        <dbReference type="ARBA" id="ARBA00022989"/>
    </source>
</evidence>
<dbReference type="GO" id="GO:0043190">
    <property type="term" value="C:ATP-binding cassette (ABC) transporter complex"/>
    <property type="evidence" value="ECO:0007669"/>
    <property type="project" value="TreeGrafter"/>
</dbReference>
<evidence type="ECO:0000256" key="1">
    <source>
        <dbReference type="ARBA" id="ARBA00004651"/>
    </source>
</evidence>
<proteinExistence type="predicted"/>
<dbReference type="RefSeq" id="WP_015337243.1">
    <property type="nucleotide sequence ID" value="NC_020055.1"/>
</dbReference>
<keyword evidence="5 6" id="KW-0472">Membrane</keyword>
<reference evidence="7 8" key="1">
    <citation type="submission" date="2012-10" db="EMBL/GenBank/DDBJ databases">
        <authorList>
            <person name="Genoscope - CEA"/>
        </authorList>
    </citation>
    <scope>NUCLEOTIDE SEQUENCE [LARGE SCALE GENOMIC DNA]</scope>
    <source>
        <strain evidence="8">AM13 / DSM 14728</strain>
    </source>
</reference>
<accession>L0RCY0</accession>
<dbReference type="PATRIC" id="fig|1121451.3.peg.2598"/>
<dbReference type="KEGG" id="dhy:DESAM_22376"/>
<feature type="transmembrane region" description="Helical" evidence="6">
    <location>
        <begin position="309"/>
        <end position="328"/>
    </location>
</feature>
<gene>
    <name evidence="7" type="ORF">DESAM_22376</name>
</gene>
<feature type="transmembrane region" description="Helical" evidence="6">
    <location>
        <begin position="340"/>
        <end position="362"/>
    </location>
</feature>
<dbReference type="AlphaFoldDB" id="L0RCY0"/>
<feature type="transmembrane region" description="Helical" evidence="6">
    <location>
        <begin position="59"/>
        <end position="81"/>
    </location>
</feature>
<dbReference type="STRING" id="1121451.DESAM_22376"/>
<evidence type="ECO:0000256" key="3">
    <source>
        <dbReference type="ARBA" id="ARBA00022692"/>
    </source>
</evidence>
<evidence type="ECO:0000256" key="2">
    <source>
        <dbReference type="ARBA" id="ARBA00022475"/>
    </source>
</evidence>
<evidence type="ECO:0000313" key="7">
    <source>
        <dbReference type="EMBL" id="CCO24643.1"/>
    </source>
</evidence>
<keyword evidence="8" id="KW-1185">Reference proteome</keyword>
<keyword evidence="4 6" id="KW-1133">Transmembrane helix</keyword>
<dbReference type="OrthoDB" id="9783403at2"/>
<dbReference type="PANTHER" id="PTHR33529">
    <property type="entry name" value="SLR0882 PROTEIN-RELATED"/>
    <property type="match status" value="1"/>
</dbReference>
<dbReference type="PANTHER" id="PTHR33529:SF6">
    <property type="entry name" value="YJGP_YJGQ FAMILY PERMEASE"/>
    <property type="match status" value="1"/>
</dbReference>
<feature type="transmembrane region" description="Helical" evidence="6">
    <location>
        <begin position="20"/>
        <end position="39"/>
    </location>
</feature>
<dbReference type="EMBL" id="FO203522">
    <property type="protein sequence ID" value="CCO24643.1"/>
    <property type="molecule type" value="Genomic_DNA"/>
</dbReference>
<dbReference type="HOGENOM" id="CLU_028799_3_2_7"/>
<dbReference type="InterPro" id="IPR005495">
    <property type="entry name" value="LptG/LptF_permease"/>
</dbReference>
<sequence length="380" mass="42520">MIRRLLPGHLASYVLKQNIFLMCVTLGVGTGIYLLSDLFDRLDDFIEAGLGAGTILRYFIVKMPMIFSQILPAVFLISMTVQLCVMARSKELLALRTGGLSLAWFVRFFIIYAVFWSMGQLLFSQVVGVYGEQEAFRIWKEDVRKSQLDKRVLRNIWLKEGRFVVEAKEVMPFGNRAKGITVYEFAADNSGVERVITSDSAEVSDKYGWKLENAIELSPNHFASKKHPIFTMPIKLNLAVFKVVDPSIDPAQLPLWQLDQVIAQLKRSGSDVDRLITAWHSKWAYAFSLLTMALVSLALVTVSENIYMNIGLGLALTFVYYALFMMGASAGASGLMPPVIAAWFGNILISSIACLRLAWVLVPESAGKYIMKFKDARAAK</sequence>
<organism evidence="7 8">
    <name type="scientific">Maridesulfovibrio hydrothermalis AM13 = DSM 14728</name>
    <dbReference type="NCBI Taxonomy" id="1121451"/>
    <lineage>
        <taxon>Bacteria</taxon>
        <taxon>Pseudomonadati</taxon>
        <taxon>Thermodesulfobacteriota</taxon>
        <taxon>Desulfovibrionia</taxon>
        <taxon>Desulfovibrionales</taxon>
        <taxon>Desulfovibrionaceae</taxon>
        <taxon>Maridesulfovibrio</taxon>
    </lineage>
</organism>